<dbReference type="RefSeq" id="WP_133849244.1">
    <property type="nucleotide sequence ID" value="NZ_SNXZ01000002.1"/>
</dbReference>
<reference evidence="1 2" key="1">
    <citation type="submission" date="2019-03" db="EMBL/GenBank/DDBJ databases">
        <title>Genomic Encyclopedia of Type Strains, Phase IV (KMG-IV): sequencing the most valuable type-strain genomes for metagenomic binning, comparative biology and taxonomic classification.</title>
        <authorList>
            <person name="Goeker M."/>
        </authorList>
    </citation>
    <scope>NUCLEOTIDE SEQUENCE [LARGE SCALE GENOMIC DNA]</scope>
    <source>
        <strain evidence="1 2">DSM 45361</strain>
    </source>
</reference>
<sequence length="112" mass="11558">MAGPQSVTVGAVPGPDELGTAAFEAVVEAAIGGGTAEINQLLLWVRPALTRYCRARIGTGSAANGDVDDLVQEVCVGLLAGLSTFGETATILGVPLRHREPQSRRPPPQVRA</sequence>
<organism evidence="1 2">
    <name type="scientific">Labedaea rhizosphaerae</name>
    <dbReference type="NCBI Taxonomy" id="598644"/>
    <lineage>
        <taxon>Bacteria</taxon>
        <taxon>Bacillati</taxon>
        <taxon>Actinomycetota</taxon>
        <taxon>Actinomycetes</taxon>
        <taxon>Pseudonocardiales</taxon>
        <taxon>Pseudonocardiaceae</taxon>
        <taxon>Labedaea</taxon>
    </lineage>
</organism>
<dbReference type="GO" id="GO:0003700">
    <property type="term" value="F:DNA-binding transcription factor activity"/>
    <property type="evidence" value="ECO:0007669"/>
    <property type="project" value="InterPro"/>
</dbReference>
<keyword evidence="2" id="KW-1185">Reference proteome</keyword>
<protein>
    <submittedName>
        <fullName evidence="1">Sigma-70-like protein</fullName>
    </submittedName>
</protein>
<dbReference type="SUPFAM" id="SSF88946">
    <property type="entry name" value="Sigma2 domain of RNA polymerase sigma factors"/>
    <property type="match status" value="1"/>
</dbReference>
<evidence type="ECO:0000313" key="1">
    <source>
        <dbReference type="EMBL" id="TDQ00543.1"/>
    </source>
</evidence>
<name>A0A4R6SFT8_LABRH</name>
<dbReference type="GO" id="GO:0006352">
    <property type="term" value="P:DNA-templated transcription initiation"/>
    <property type="evidence" value="ECO:0007669"/>
    <property type="project" value="InterPro"/>
</dbReference>
<proteinExistence type="predicted"/>
<dbReference type="EMBL" id="SNXZ01000002">
    <property type="protein sequence ID" value="TDQ00543.1"/>
    <property type="molecule type" value="Genomic_DNA"/>
</dbReference>
<dbReference type="InterPro" id="IPR013325">
    <property type="entry name" value="RNA_pol_sigma_r2"/>
</dbReference>
<evidence type="ECO:0000313" key="2">
    <source>
        <dbReference type="Proteomes" id="UP000295444"/>
    </source>
</evidence>
<accession>A0A4R6SFT8</accession>
<dbReference type="Gene3D" id="1.10.1740.10">
    <property type="match status" value="1"/>
</dbReference>
<dbReference type="Proteomes" id="UP000295444">
    <property type="component" value="Unassembled WGS sequence"/>
</dbReference>
<comment type="caution">
    <text evidence="1">The sequence shown here is derived from an EMBL/GenBank/DDBJ whole genome shotgun (WGS) entry which is preliminary data.</text>
</comment>
<dbReference type="AlphaFoldDB" id="A0A4R6SFT8"/>
<gene>
    <name evidence="1" type="ORF">EV186_102404</name>
</gene>